<keyword evidence="2" id="KW-0274">FAD</keyword>
<dbReference type="SUPFAM" id="SSF51905">
    <property type="entry name" value="FAD/NAD(P)-binding domain"/>
    <property type="match status" value="1"/>
</dbReference>
<dbReference type="InterPro" id="IPR002938">
    <property type="entry name" value="FAD-bd"/>
</dbReference>
<dbReference type="EMBL" id="JAPEVB010000006">
    <property type="protein sequence ID" value="KAJ4386804.1"/>
    <property type="molecule type" value="Genomic_DNA"/>
</dbReference>
<evidence type="ECO:0000256" key="3">
    <source>
        <dbReference type="ARBA" id="ARBA00023002"/>
    </source>
</evidence>
<feature type="domain" description="FAD-binding" evidence="4">
    <location>
        <begin position="4"/>
        <end position="358"/>
    </location>
</feature>
<dbReference type="InterPro" id="IPR051704">
    <property type="entry name" value="FAD_aromatic-hydroxylase"/>
</dbReference>
<dbReference type="AlphaFoldDB" id="A0A9W9CU19"/>
<dbReference type="OrthoDB" id="655030at2759"/>
<dbReference type="PRINTS" id="PR00420">
    <property type="entry name" value="RNGMNOXGNASE"/>
</dbReference>
<gene>
    <name evidence="5" type="ORF">N0V93_009702</name>
</gene>
<keyword evidence="1" id="KW-0285">Flavoprotein</keyword>
<accession>A0A9W9CU19</accession>
<dbReference type="PANTHER" id="PTHR46865:SF2">
    <property type="entry name" value="MONOOXYGENASE"/>
    <property type="match status" value="1"/>
</dbReference>
<name>A0A9W9CU19_9PEZI</name>
<reference evidence="5" key="1">
    <citation type="submission" date="2022-10" db="EMBL/GenBank/DDBJ databases">
        <title>Tapping the CABI collections for fungal endophytes: first genome assemblies for Collariella, Neodidymelliopsis, Ascochyta clinopodiicola, Didymella pomorum, Didymosphaeria variabile, Neocosmospora piperis and Neocucurbitaria cava.</title>
        <authorList>
            <person name="Hill R."/>
        </authorList>
    </citation>
    <scope>NUCLEOTIDE SEQUENCE</scope>
    <source>
        <strain evidence="5">IMI 355082</strain>
    </source>
</reference>
<dbReference type="Gene3D" id="3.50.50.60">
    <property type="entry name" value="FAD/NAD(P)-binding domain"/>
    <property type="match status" value="1"/>
</dbReference>
<evidence type="ECO:0000256" key="1">
    <source>
        <dbReference type="ARBA" id="ARBA00022630"/>
    </source>
</evidence>
<comment type="caution">
    <text evidence="5">The sequence shown here is derived from an EMBL/GenBank/DDBJ whole genome shotgun (WGS) entry which is preliminary data.</text>
</comment>
<evidence type="ECO:0000256" key="2">
    <source>
        <dbReference type="ARBA" id="ARBA00022827"/>
    </source>
</evidence>
<organism evidence="5 6">
    <name type="scientific">Gnomoniopsis smithogilvyi</name>
    <dbReference type="NCBI Taxonomy" id="1191159"/>
    <lineage>
        <taxon>Eukaryota</taxon>
        <taxon>Fungi</taxon>
        <taxon>Dikarya</taxon>
        <taxon>Ascomycota</taxon>
        <taxon>Pezizomycotina</taxon>
        <taxon>Sordariomycetes</taxon>
        <taxon>Sordariomycetidae</taxon>
        <taxon>Diaporthales</taxon>
        <taxon>Gnomoniaceae</taxon>
        <taxon>Gnomoniopsis</taxon>
    </lineage>
</organism>
<sequence>MSNLKVLVVGASIAGPSAAYWLAKAGAHVTVIERFPKLRTSGQNIDIRSCGVTVMRKMAGMEEAVRAAVLEMEGVSFVNDKGEPLAIMRATGDADAQFLVSEYEIYRGELSRIIVDLTKDNDRINYVFGEQVVAMHQTEDSGPITVEFANGMPAAEYDLVVACDGATSRTRAIGFGYGVRDHIVPMNTWAAYCNIEEDLLDGVKLGKAWSAPGACTVTLSPRPSSGTQILYMSVHTGSKDQDPTKPFREASKKGDDALKAYVAERFQAPGWKSKEIMAGMMKSDDFYASEWMQVKLPKLYQGRFVTVGDAGYATGPTGGGTSLAMAGAYVLAGELSTHKGDLAAGLEAYERRMRPIIDDLQKIPPGVLTFMAPQTAWGIWLRNQVFKLVCWTMKFKGLFAWASKYMASAFGGDNYNLPDYQWEY</sequence>
<evidence type="ECO:0000313" key="5">
    <source>
        <dbReference type="EMBL" id="KAJ4386804.1"/>
    </source>
</evidence>
<dbReference type="PANTHER" id="PTHR46865">
    <property type="entry name" value="OXIDOREDUCTASE-RELATED"/>
    <property type="match status" value="1"/>
</dbReference>
<evidence type="ECO:0000313" key="6">
    <source>
        <dbReference type="Proteomes" id="UP001140453"/>
    </source>
</evidence>
<evidence type="ECO:0000259" key="4">
    <source>
        <dbReference type="Pfam" id="PF01494"/>
    </source>
</evidence>
<dbReference type="Gene3D" id="3.30.9.10">
    <property type="entry name" value="D-Amino Acid Oxidase, subunit A, domain 2"/>
    <property type="match status" value="1"/>
</dbReference>
<keyword evidence="6" id="KW-1185">Reference proteome</keyword>
<keyword evidence="3" id="KW-0560">Oxidoreductase</keyword>
<dbReference type="InterPro" id="IPR036188">
    <property type="entry name" value="FAD/NAD-bd_sf"/>
</dbReference>
<dbReference type="Pfam" id="PF01494">
    <property type="entry name" value="FAD_binding_3"/>
    <property type="match status" value="1"/>
</dbReference>
<dbReference type="GO" id="GO:0071949">
    <property type="term" value="F:FAD binding"/>
    <property type="evidence" value="ECO:0007669"/>
    <property type="project" value="InterPro"/>
</dbReference>
<protein>
    <recommendedName>
        <fullName evidence="4">FAD-binding domain-containing protein</fullName>
    </recommendedName>
</protein>
<proteinExistence type="predicted"/>
<dbReference type="GO" id="GO:0016491">
    <property type="term" value="F:oxidoreductase activity"/>
    <property type="evidence" value="ECO:0007669"/>
    <property type="project" value="UniProtKB-KW"/>
</dbReference>
<dbReference type="Proteomes" id="UP001140453">
    <property type="component" value="Unassembled WGS sequence"/>
</dbReference>